<evidence type="ECO:0000313" key="5">
    <source>
        <dbReference type="EMBL" id="APA94635.1"/>
    </source>
</evidence>
<protein>
    <recommendedName>
        <fullName evidence="4">Methyltransferase domain-containing protein</fullName>
    </recommendedName>
</protein>
<dbReference type="GeneID" id="93371218"/>
<sequence length="321" mass="33719">MGSHTHGQADGHEHRHSHGHGHGHGHGHTHDGIDWATMIPDLQRDDAIATAANAEIARRLIALLPAGTEPTVLDIGAGAGGQSVAFARELIARGGGRLIIVDAVPELLDVARQSVKDALGGDDRVRVETVQADAAADGFGDRLPPADLVWASRSVHHLPDQQAGTARLAGLLRPGGWLALAEGGLPMRCLPWELGVGAPGLQDRLLALREAGFAQMRADITGSVPMPYGWNVALSRAGLTEVGSFSVLTDHPAPPSPPVRDSVIAWLRGLTDRVGDRIGEDDRATLALLLDPALDTYIGARDDIYLLGATTVFLGLSEGGR</sequence>
<dbReference type="Gene3D" id="3.40.50.150">
    <property type="entry name" value="Vaccinia Virus protein VP39"/>
    <property type="match status" value="1"/>
</dbReference>
<evidence type="ECO:0000256" key="2">
    <source>
        <dbReference type="ARBA" id="ARBA00022679"/>
    </source>
</evidence>
<dbReference type="Proteomes" id="UP000180166">
    <property type="component" value="Chromosome"/>
</dbReference>
<dbReference type="InterPro" id="IPR041698">
    <property type="entry name" value="Methyltransf_25"/>
</dbReference>
<feature type="domain" description="Methyltransferase" evidence="4">
    <location>
        <begin position="72"/>
        <end position="176"/>
    </location>
</feature>
<dbReference type="InterPro" id="IPR029063">
    <property type="entry name" value="SAM-dependent_MTases_sf"/>
</dbReference>
<dbReference type="EMBL" id="CP017839">
    <property type="protein sequence ID" value="APA94635.1"/>
    <property type="molecule type" value="Genomic_DNA"/>
</dbReference>
<dbReference type="GO" id="GO:0008168">
    <property type="term" value="F:methyltransferase activity"/>
    <property type="evidence" value="ECO:0007669"/>
    <property type="project" value="UniProtKB-KW"/>
</dbReference>
<dbReference type="SUPFAM" id="SSF53335">
    <property type="entry name" value="S-adenosyl-L-methionine-dependent methyltransferases"/>
    <property type="match status" value="1"/>
</dbReference>
<organism evidence="5 6">
    <name type="scientific">Nocardia seriolae</name>
    <dbReference type="NCBI Taxonomy" id="37332"/>
    <lineage>
        <taxon>Bacteria</taxon>
        <taxon>Bacillati</taxon>
        <taxon>Actinomycetota</taxon>
        <taxon>Actinomycetes</taxon>
        <taxon>Mycobacteriales</taxon>
        <taxon>Nocardiaceae</taxon>
        <taxon>Nocardia</taxon>
    </lineage>
</organism>
<keyword evidence="2" id="KW-0808">Transferase</keyword>
<feature type="region of interest" description="Disordered" evidence="3">
    <location>
        <begin position="1"/>
        <end position="32"/>
    </location>
</feature>
<dbReference type="GO" id="GO:0032259">
    <property type="term" value="P:methylation"/>
    <property type="evidence" value="ECO:0007669"/>
    <property type="project" value="UniProtKB-KW"/>
</dbReference>
<dbReference type="PANTHER" id="PTHR43861:SF1">
    <property type="entry name" value="TRANS-ACONITATE 2-METHYLTRANSFERASE"/>
    <property type="match status" value="1"/>
</dbReference>
<dbReference type="RefSeq" id="WP_096490757.1">
    <property type="nucleotide sequence ID" value="NZ_AP017900.1"/>
</dbReference>
<evidence type="ECO:0000313" key="6">
    <source>
        <dbReference type="Proteomes" id="UP000180166"/>
    </source>
</evidence>
<gene>
    <name evidence="5" type="ORF">NS506_00553</name>
</gene>
<reference evidence="5 6" key="1">
    <citation type="submission" date="2016-10" db="EMBL/GenBank/DDBJ databases">
        <title>Genome sequence of Nocardia seriolae strain EM150506, isolated from Anguila japonica.</title>
        <authorList>
            <person name="Han H.-J."/>
        </authorList>
    </citation>
    <scope>NUCLEOTIDE SEQUENCE [LARGE SCALE GENOMIC DNA]</scope>
    <source>
        <strain evidence="5 6">EM150506</strain>
    </source>
</reference>
<proteinExistence type="predicted"/>
<dbReference type="KEGG" id="nsr:NS506_00553"/>
<evidence type="ECO:0000256" key="1">
    <source>
        <dbReference type="ARBA" id="ARBA00022603"/>
    </source>
</evidence>
<dbReference type="PANTHER" id="PTHR43861">
    <property type="entry name" value="TRANS-ACONITATE 2-METHYLTRANSFERASE-RELATED"/>
    <property type="match status" value="1"/>
</dbReference>
<name>A0ABC8AK90_9NOCA</name>
<evidence type="ECO:0000256" key="3">
    <source>
        <dbReference type="SAM" id="MobiDB-lite"/>
    </source>
</evidence>
<dbReference type="Pfam" id="PF13649">
    <property type="entry name" value="Methyltransf_25"/>
    <property type="match status" value="1"/>
</dbReference>
<accession>A0ABC8AK90</accession>
<dbReference type="AlphaFoldDB" id="A0ABC8AK90"/>
<feature type="compositionally biased region" description="Basic residues" evidence="3">
    <location>
        <begin position="14"/>
        <end position="27"/>
    </location>
</feature>
<keyword evidence="1" id="KW-0489">Methyltransferase</keyword>
<dbReference type="CDD" id="cd02440">
    <property type="entry name" value="AdoMet_MTases"/>
    <property type="match status" value="1"/>
</dbReference>
<evidence type="ECO:0000259" key="4">
    <source>
        <dbReference type="Pfam" id="PF13649"/>
    </source>
</evidence>